<comment type="similarity">
    <text evidence="5 6">Belongs to the class I-like SAM-binding methyltransferase superfamily. C5-methyltransferase family.</text>
</comment>
<dbReference type="EMBL" id="LSYV01000011">
    <property type="protein sequence ID" value="KXZ52145.1"/>
    <property type="molecule type" value="Genomic_DNA"/>
</dbReference>
<dbReference type="InterPro" id="IPR050390">
    <property type="entry name" value="C5-Methyltransferase"/>
</dbReference>
<dbReference type="PROSITE" id="PS00094">
    <property type="entry name" value="C5_MTASE_1"/>
    <property type="match status" value="1"/>
</dbReference>
<dbReference type="Gene3D" id="3.40.50.150">
    <property type="entry name" value="Vaccinia Virus protein VP39"/>
    <property type="match status" value="1"/>
</dbReference>
<gene>
    <name evidence="9" type="ORF">GPECTOR_10g774</name>
</gene>
<feature type="region of interest" description="Disordered" evidence="8">
    <location>
        <begin position="354"/>
        <end position="446"/>
    </location>
</feature>
<feature type="compositionally biased region" description="Polar residues" evidence="8">
    <location>
        <begin position="125"/>
        <end position="134"/>
    </location>
</feature>
<dbReference type="GO" id="GO:0003677">
    <property type="term" value="F:DNA binding"/>
    <property type="evidence" value="ECO:0007669"/>
    <property type="project" value="TreeGrafter"/>
</dbReference>
<protein>
    <recommendedName>
        <fullName evidence="7">Cytosine-specific methyltransferase</fullName>
        <ecNumber evidence="7">2.1.1.37</ecNumber>
    </recommendedName>
</protein>
<evidence type="ECO:0000256" key="4">
    <source>
        <dbReference type="PIRSR" id="PIRSR037404-1"/>
    </source>
</evidence>
<comment type="catalytic activity">
    <reaction evidence="7">
        <text>a 2'-deoxycytidine in DNA + S-adenosyl-L-methionine = a 5-methyl-2'-deoxycytidine in DNA + S-adenosyl-L-homocysteine + H(+)</text>
        <dbReference type="Rhea" id="RHEA:13681"/>
        <dbReference type="Rhea" id="RHEA-COMP:11369"/>
        <dbReference type="Rhea" id="RHEA-COMP:11370"/>
        <dbReference type="ChEBI" id="CHEBI:15378"/>
        <dbReference type="ChEBI" id="CHEBI:57856"/>
        <dbReference type="ChEBI" id="CHEBI:59789"/>
        <dbReference type="ChEBI" id="CHEBI:85452"/>
        <dbReference type="ChEBI" id="CHEBI:85454"/>
        <dbReference type="EC" id="2.1.1.37"/>
    </reaction>
</comment>
<feature type="region of interest" description="Disordered" evidence="8">
    <location>
        <begin position="1165"/>
        <end position="1202"/>
    </location>
</feature>
<proteinExistence type="inferred from homology"/>
<keyword evidence="2 5" id="KW-0808">Transferase</keyword>
<feature type="compositionally biased region" description="Low complexity" evidence="8">
    <location>
        <begin position="437"/>
        <end position="446"/>
    </location>
</feature>
<feature type="compositionally biased region" description="Basic and acidic residues" evidence="8">
    <location>
        <begin position="364"/>
        <end position="376"/>
    </location>
</feature>
<feature type="active site" evidence="4 5">
    <location>
        <position position="814"/>
    </location>
</feature>
<evidence type="ECO:0000256" key="2">
    <source>
        <dbReference type="ARBA" id="ARBA00022679"/>
    </source>
</evidence>
<keyword evidence="1 5" id="KW-0489">Methyltransferase</keyword>
<evidence type="ECO:0000256" key="1">
    <source>
        <dbReference type="ARBA" id="ARBA00022603"/>
    </source>
</evidence>
<evidence type="ECO:0000256" key="6">
    <source>
        <dbReference type="RuleBase" id="RU000416"/>
    </source>
</evidence>
<dbReference type="EC" id="2.1.1.37" evidence="7"/>
<dbReference type="Proteomes" id="UP000075714">
    <property type="component" value="Unassembled WGS sequence"/>
</dbReference>
<feature type="compositionally biased region" description="Acidic residues" evidence="8">
    <location>
        <begin position="390"/>
        <end position="408"/>
    </location>
</feature>
<feature type="compositionally biased region" description="Low complexity" evidence="8">
    <location>
        <begin position="528"/>
        <end position="550"/>
    </location>
</feature>
<evidence type="ECO:0000256" key="8">
    <source>
        <dbReference type="SAM" id="MobiDB-lite"/>
    </source>
</evidence>
<dbReference type="OrthoDB" id="5376140at2759"/>
<feature type="region of interest" description="Disordered" evidence="8">
    <location>
        <begin position="99"/>
        <end position="152"/>
    </location>
</feature>
<evidence type="ECO:0000313" key="10">
    <source>
        <dbReference type="Proteomes" id="UP000075714"/>
    </source>
</evidence>
<keyword evidence="10" id="KW-1185">Reference proteome</keyword>
<dbReference type="Gene3D" id="3.90.120.10">
    <property type="entry name" value="DNA Methylase, subunit A, domain 2"/>
    <property type="match status" value="1"/>
</dbReference>
<dbReference type="PRINTS" id="PR00105">
    <property type="entry name" value="C5METTRFRASE"/>
</dbReference>
<dbReference type="GO" id="GO:0032259">
    <property type="term" value="P:methylation"/>
    <property type="evidence" value="ECO:0007669"/>
    <property type="project" value="UniProtKB-KW"/>
</dbReference>
<dbReference type="GO" id="GO:0003886">
    <property type="term" value="F:DNA (cytosine-5-)-methyltransferase activity"/>
    <property type="evidence" value="ECO:0007669"/>
    <property type="project" value="UniProtKB-EC"/>
</dbReference>
<dbReference type="InterPro" id="IPR001525">
    <property type="entry name" value="C5_MeTfrase"/>
</dbReference>
<feature type="region of interest" description="Disordered" evidence="8">
    <location>
        <begin position="522"/>
        <end position="559"/>
    </location>
</feature>
<feature type="compositionally biased region" description="Basic residues" evidence="8">
    <location>
        <begin position="1193"/>
        <end position="1202"/>
    </location>
</feature>
<dbReference type="PIRSF" id="PIRSF037404">
    <property type="entry name" value="DNMT1"/>
    <property type="match status" value="1"/>
</dbReference>
<dbReference type="PANTHER" id="PTHR10629:SF52">
    <property type="entry name" value="DNA (CYTOSINE-5)-METHYLTRANSFERASE 1"/>
    <property type="match status" value="1"/>
</dbReference>
<evidence type="ECO:0000256" key="5">
    <source>
        <dbReference type="PROSITE-ProRule" id="PRU01016"/>
    </source>
</evidence>
<name>A0A150GQP1_GONPE</name>
<evidence type="ECO:0000313" key="9">
    <source>
        <dbReference type="EMBL" id="KXZ52145.1"/>
    </source>
</evidence>
<comment type="caution">
    <text evidence="9">The sequence shown here is derived from an EMBL/GenBank/DDBJ whole genome shotgun (WGS) entry which is preliminary data.</text>
</comment>
<dbReference type="Pfam" id="PF00145">
    <property type="entry name" value="DNA_methylase"/>
    <property type="match status" value="2"/>
</dbReference>
<dbReference type="NCBIfam" id="TIGR00675">
    <property type="entry name" value="dcm"/>
    <property type="match status" value="1"/>
</dbReference>
<dbReference type="PROSITE" id="PS51679">
    <property type="entry name" value="SAM_MT_C5"/>
    <property type="match status" value="1"/>
</dbReference>
<sequence length="1202" mass="126416">MPFAEVARIWEPYLRGEVNSAQGTVGPTADTSDPAAIPSTAVWSVGDVRSTEPASGGGVLILYKRATRVIPDSRHPPLLLYPGTLVRLLAEPPLPAASGARRAVASDNRPPPPATPKSPLATTASENGVNSVSSPDRGDEGTASPEADSPTASAGCNLAAASAVSAAGAASSTPMQRVYAMVQAIFREGGQESELRIQFRRMLPGFDTVLRDAAHPLELYLLDTSERPGGGYLRPHAGMAGAPARLEGLFSLPLSGPLVAEVLDAEFIGDRQCGHNSRQDMEAVAELRAQRIAEREASGQPPQYTYRHAYYPRQGRFGVLRLADLGLGSYVREGDFLLLDPEALGDRHLALGGVASDTDEEGEEGRSGEPVDKTGNADEGDDKESGHEEDSSDSEAEDGAEDDQEEESALQLDGSDDGKGDSSGDGSGDGLGGCEGGSSDASSAAPAVDGTLQPAAAAIGSAGPTVAAEAVNTASAAVAAAPPPTRPRQKKAPVRVIAPRRPWVVGQLIAVRAAAETFGQPAAAQDNAAETGAGQQQPAATTGTAAASSKPVHKAAAKAPAAPKLELRVRLLARPEDVLRGADLVRRFGYDWADLLAPVSWEAAAAADEGDSGFSAWLRTVPVAAVHGSCTVLLGSGAAGRRDGLFRVVGSFDPAHPGEVGPLPASLELRADGVEAAAHQALTAEQAGPPPALSQPTSVPGTPAPAPLVTMDLFAGAGGLSWGLSKAGAADPLWAVELSPDASDAYRGNHPGAEVLSVDCNALLKAAMDRDLLEGSDCVATPECAAAAAGLDPRLVAGLPRPGEVEAIVGGPPCPGFSTANRARGNKNSNVKNSLIMSFMSFVDYYRPNLVLMENVVGFHRPLELRPAASTAAPRHCTRSLLADRNPYFRLALGTLLEMGYEVRFGVLCAAHYGAPQDRHRVFLLAARPDSGARLPDWPAPLHALSRPPPGIPIPGGMYYATAPQRGAPYRALTIWDAIGDLPEVENGASTREVAYTGEPISPYQREMREGAGPTVRDHEADMLTPEELELVKHIAPDRDWLSLLGGAHEGLLDPKWLEAERAQAAEAARRGLARKPCYMQGIYGRRRYDTHFRTITTKAKPKEKAPWVVHPEQHRLLTARERARAQSMPDTFCLAGDDLPKRNTQVGNAVPPKLAEALGSELRRVAQQSRRHPRIRMSSSLGLVGKRSSPSKGRKKGDRRQ</sequence>
<accession>A0A150GQP1</accession>
<dbReference type="InterPro" id="IPR029063">
    <property type="entry name" value="SAM-dependent_MTases_sf"/>
</dbReference>
<evidence type="ECO:0000256" key="3">
    <source>
        <dbReference type="ARBA" id="ARBA00022691"/>
    </source>
</evidence>
<reference evidence="10" key="1">
    <citation type="journal article" date="2016" name="Nat. Commun.">
        <title>The Gonium pectorale genome demonstrates co-option of cell cycle regulation during the evolution of multicellularity.</title>
        <authorList>
            <person name="Hanschen E.R."/>
            <person name="Marriage T.N."/>
            <person name="Ferris P.J."/>
            <person name="Hamaji T."/>
            <person name="Toyoda A."/>
            <person name="Fujiyama A."/>
            <person name="Neme R."/>
            <person name="Noguchi H."/>
            <person name="Minakuchi Y."/>
            <person name="Suzuki M."/>
            <person name="Kawai-Toyooka H."/>
            <person name="Smith D.R."/>
            <person name="Sparks H."/>
            <person name="Anderson J."/>
            <person name="Bakaric R."/>
            <person name="Luria V."/>
            <person name="Karger A."/>
            <person name="Kirschner M.W."/>
            <person name="Durand P.M."/>
            <person name="Michod R.E."/>
            <person name="Nozaki H."/>
            <person name="Olson B.J."/>
        </authorList>
    </citation>
    <scope>NUCLEOTIDE SEQUENCE [LARGE SCALE GENOMIC DNA]</scope>
    <source>
        <strain evidence="10">NIES-2863</strain>
    </source>
</reference>
<dbReference type="PANTHER" id="PTHR10629">
    <property type="entry name" value="CYTOSINE-SPECIFIC METHYLTRANSFERASE"/>
    <property type="match status" value="1"/>
</dbReference>
<feature type="compositionally biased region" description="Gly residues" evidence="8">
    <location>
        <begin position="423"/>
        <end position="436"/>
    </location>
</feature>
<evidence type="ECO:0000256" key="7">
    <source>
        <dbReference type="RuleBase" id="RU000417"/>
    </source>
</evidence>
<dbReference type="AlphaFoldDB" id="A0A150GQP1"/>
<dbReference type="GO" id="GO:0005634">
    <property type="term" value="C:nucleus"/>
    <property type="evidence" value="ECO:0007669"/>
    <property type="project" value="InterPro"/>
</dbReference>
<dbReference type="InterPro" id="IPR018117">
    <property type="entry name" value="C5_DNA_meth_AS"/>
</dbReference>
<dbReference type="SUPFAM" id="SSF53335">
    <property type="entry name" value="S-adenosyl-L-methionine-dependent methyltransferases"/>
    <property type="match status" value="1"/>
</dbReference>
<dbReference type="GO" id="GO:0044027">
    <property type="term" value="P:negative regulation of gene expression via chromosomal CpG island methylation"/>
    <property type="evidence" value="ECO:0007669"/>
    <property type="project" value="TreeGrafter"/>
</dbReference>
<organism evidence="9 10">
    <name type="scientific">Gonium pectorale</name>
    <name type="common">Green alga</name>
    <dbReference type="NCBI Taxonomy" id="33097"/>
    <lineage>
        <taxon>Eukaryota</taxon>
        <taxon>Viridiplantae</taxon>
        <taxon>Chlorophyta</taxon>
        <taxon>core chlorophytes</taxon>
        <taxon>Chlorophyceae</taxon>
        <taxon>CS clade</taxon>
        <taxon>Chlamydomonadales</taxon>
        <taxon>Volvocaceae</taxon>
        <taxon>Gonium</taxon>
    </lineage>
</organism>
<dbReference type="GO" id="GO:0006346">
    <property type="term" value="P:DNA methylation-dependent constitutive heterochromatin formation"/>
    <property type="evidence" value="ECO:0007669"/>
    <property type="project" value="InterPro"/>
</dbReference>
<dbReference type="STRING" id="33097.A0A150GQP1"/>
<keyword evidence="3 5" id="KW-0949">S-adenosyl-L-methionine</keyword>